<dbReference type="InterPro" id="IPR002963">
    <property type="entry name" value="Expansin"/>
</dbReference>
<dbReference type="EMBL" id="VEPZ02001014">
    <property type="protein sequence ID" value="KAE8701842.1"/>
    <property type="molecule type" value="Genomic_DNA"/>
</dbReference>
<dbReference type="AlphaFoldDB" id="A0A6A3AG85"/>
<dbReference type="InterPro" id="IPR029055">
    <property type="entry name" value="Ntn_hydrolases_N"/>
</dbReference>
<dbReference type="Pfam" id="PF00227">
    <property type="entry name" value="Proteasome"/>
    <property type="match status" value="1"/>
</dbReference>
<dbReference type="Gene3D" id="2.40.40.10">
    <property type="entry name" value="RlpA-like domain"/>
    <property type="match status" value="1"/>
</dbReference>
<organism evidence="3 4">
    <name type="scientific">Hibiscus syriacus</name>
    <name type="common">Rose of Sharon</name>
    <dbReference type="NCBI Taxonomy" id="106335"/>
    <lineage>
        <taxon>Eukaryota</taxon>
        <taxon>Viridiplantae</taxon>
        <taxon>Streptophyta</taxon>
        <taxon>Embryophyta</taxon>
        <taxon>Tracheophyta</taxon>
        <taxon>Spermatophyta</taxon>
        <taxon>Magnoliopsida</taxon>
        <taxon>eudicotyledons</taxon>
        <taxon>Gunneridae</taxon>
        <taxon>Pentapetalae</taxon>
        <taxon>rosids</taxon>
        <taxon>malvids</taxon>
        <taxon>Malvales</taxon>
        <taxon>Malvaceae</taxon>
        <taxon>Malvoideae</taxon>
        <taxon>Hibiscus</taxon>
    </lineage>
</organism>
<dbReference type="Proteomes" id="UP000436088">
    <property type="component" value="Unassembled WGS sequence"/>
</dbReference>
<evidence type="ECO:0000313" key="4">
    <source>
        <dbReference type="Proteomes" id="UP000436088"/>
    </source>
</evidence>
<dbReference type="InterPro" id="IPR036908">
    <property type="entry name" value="RlpA-like_sf"/>
</dbReference>
<dbReference type="PANTHER" id="PTHR31867">
    <property type="entry name" value="EXPANSIN-A15"/>
    <property type="match status" value="1"/>
</dbReference>
<gene>
    <name evidence="3" type="ORF">F3Y22_tig00110505pilonHSYRG00330</name>
</gene>
<proteinExistence type="predicted"/>
<dbReference type="InterPro" id="IPR007118">
    <property type="entry name" value="Expan_Lol_pI"/>
</dbReference>
<name>A0A6A3AG85_HIBSY</name>
<dbReference type="Gene3D" id="3.60.20.10">
    <property type="entry name" value="Glutamine Phosphoribosylpyrophosphate, subunit 1, domain 1"/>
    <property type="match status" value="1"/>
</dbReference>
<dbReference type="SUPFAM" id="SSF56235">
    <property type="entry name" value="N-terminal nucleophile aminohydrolases (Ntn hydrolases)"/>
    <property type="match status" value="1"/>
</dbReference>
<dbReference type="PRINTS" id="PR01225">
    <property type="entry name" value="EXPANSNFAMLY"/>
</dbReference>
<evidence type="ECO:0000259" key="2">
    <source>
        <dbReference type="PROSITE" id="PS50842"/>
    </source>
</evidence>
<dbReference type="GO" id="GO:0005576">
    <property type="term" value="C:extracellular region"/>
    <property type="evidence" value="ECO:0007669"/>
    <property type="project" value="InterPro"/>
</dbReference>
<keyword evidence="4" id="KW-1185">Reference proteome</keyword>
<dbReference type="SUPFAM" id="SSF50685">
    <property type="entry name" value="Barwin-like endoglucanases"/>
    <property type="match status" value="1"/>
</dbReference>
<evidence type="ECO:0000313" key="3">
    <source>
        <dbReference type="EMBL" id="KAE8701842.1"/>
    </source>
</evidence>
<protein>
    <submittedName>
        <fullName evidence="3">Proteasome subunit beta type-3</fullName>
    </submittedName>
</protein>
<sequence>MEVTKFPAKIPCHLHYLTKRSLNSSTLSLVFIRFSPRNQIQHHMMHHLLFSHILSDTGTPTGNAGTSPTAQHSNDEYWRTTHATFYGYMNGTETLYDACGYGDLIQQGYGLATTTLSIALFNDDLTCGACFEIQCYNSRQWCLNQIIVVTTSFTDVKIDSFQKSLVVSSLGAFICAQQFALRALSQCLSREFQSLGVHVAHIIIDGVIGQSSIEWEFSFPLRNSFSMWPMFTVSSMATIGNVSLVEIFDSIGFFRYDRFFLGLSGLATVAQTLYQRLVFRHKQYQQREERDMKSETFAHLVSVILYEKRFGPYFCQPVIAGLGDEDKPFIYTMDSTGAKWKTSFAAREAAT</sequence>
<keyword evidence="1" id="KW-0961">Cell wall biogenesis/degradation</keyword>
<dbReference type="PROSITE" id="PS50842">
    <property type="entry name" value="EXPANSIN_EG45"/>
    <property type="match status" value="1"/>
</dbReference>
<dbReference type="InterPro" id="IPR007112">
    <property type="entry name" value="Expansin/allergen_DPBB_dom"/>
</dbReference>
<evidence type="ECO:0000256" key="1">
    <source>
        <dbReference type="ARBA" id="ARBA00023316"/>
    </source>
</evidence>
<dbReference type="InterPro" id="IPR001353">
    <property type="entry name" value="Proteasome_sua/b"/>
</dbReference>
<dbReference type="GO" id="GO:0051603">
    <property type="term" value="P:proteolysis involved in protein catabolic process"/>
    <property type="evidence" value="ECO:0007669"/>
    <property type="project" value="InterPro"/>
</dbReference>
<comment type="caution">
    <text evidence="3">The sequence shown here is derived from an EMBL/GenBank/DDBJ whole genome shotgun (WGS) entry which is preliminary data.</text>
</comment>
<accession>A0A6A3AG85</accession>
<dbReference type="GO" id="GO:0005839">
    <property type="term" value="C:proteasome core complex"/>
    <property type="evidence" value="ECO:0007669"/>
    <property type="project" value="InterPro"/>
</dbReference>
<dbReference type="GO" id="GO:0009664">
    <property type="term" value="P:plant-type cell wall organization"/>
    <property type="evidence" value="ECO:0007669"/>
    <property type="project" value="InterPro"/>
</dbReference>
<keyword evidence="3" id="KW-0647">Proteasome</keyword>
<reference evidence="3" key="1">
    <citation type="submission" date="2019-09" db="EMBL/GenBank/DDBJ databases">
        <title>Draft genome information of white flower Hibiscus syriacus.</title>
        <authorList>
            <person name="Kim Y.-M."/>
        </authorList>
    </citation>
    <scope>NUCLEOTIDE SEQUENCE [LARGE SCALE GENOMIC DNA]</scope>
    <source>
        <strain evidence="3">YM2019G1</strain>
    </source>
</reference>
<feature type="domain" description="Expansin-like EG45" evidence="2">
    <location>
        <begin position="96"/>
        <end position="152"/>
    </location>
</feature>